<dbReference type="Gramene" id="KMS94239">
    <property type="protein sequence ID" value="KMS94239"/>
    <property type="gene ID" value="BVRB_023410"/>
</dbReference>
<reference evidence="2 3" key="1">
    <citation type="journal article" date="2014" name="Nature">
        <title>The genome of the recently domesticated crop plant sugar beet (Beta vulgaris).</title>
        <authorList>
            <person name="Dohm J.C."/>
            <person name="Minoche A.E."/>
            <person name="Holtgrawe D."/>
            <person name="Capella-Gutierrez S."/>
            <person name="Zakrzewski F."/>
            <person name="Tafer H."/>
            <person name="Rupp O."/>
            <person name="Sorensen T.R."/>
            <person name="Stracke R."/>
            <person name="Reinhardt R."/>
            <person name="Goesmann A."/>
            <person name="Kraft T."/>
            <person name="Schulz B."/>
            <person name="Stadler P.F."/>
            <person name="Schmidt T."/>
            <person name="Gabaldon T."/>
            <person name="Lehrach H."/>
            <person name="Weisshaar B."/>
            <person name="Himmelbauer H."/>
        </authorList>
    </citation>
    <scope>NUCLEOTIDE SEQUENCE [LARGE SCALE GENOMIC DNA]</scope>
    <source>
        <tissue evidence="2">Taproot</tissue>
    </source>
</reference>
<protein>
    <submittedName>
        <fullName evidence="2">Uncharacterized protein</fullName>
    </submittedName>
</protein>
<dbReference type="GO" id="GO:0005886">
    <property type="term" value="C:plasma membrane"/>
    <property type="evidence" value="ECO:0007669"/>
    <property type="project" value="InterPro"/>
</dbReference>
<dbReference type="PANTHER" id="PTHR23302">
    <property type="entry name" value="TRANSMEMBRANE CHANNEL-RELATED"/>
    <property type="match status" value="1"/>
</dbReference>
<feature type="transmembrane region" description="Helical" evidence="1">
    <location>
        <begin position="90"/>
        <end position="112"/>
    </location>
</feature>
<evidence type="ECO:0000313" key="2">
    <source>
        <dbReference type="EMBL" id="KMS94239.1"/>
    </source>
</evidence>
<dbReference type="PANTHER" id="PTHR23302:SF24">
    <property type="entry name" value="TMC DOMAIN-CONTAINING PROTEIN"/>
    <property type="match status" value="1"/>
</dbReference>
<dbReference type="AlphaFoldDB" id="A0A0J8AZN8"/>
<keyword evidence="3" id="KW-1185">Reference proteome</keyword>
<dbReference type="Proteomes" id="UP000035740">
    <property type="component" value="Unassembled WGS sequence"/>
</dbReference>
<dbReference type="InterPro" id="IPR038900">
    <property type="entry name" value="TMC"/>
</dbReference>
<proteinExistence type="predicted"/>
<dbReference type="EMBL" id="KQ095019">
    <property type="protein sequence ID" value="KMS94239.1"/>
    <property type="molecule type" value="Genomic_DNA"/>
</dbReference>
<evidence type="ECO:0000313" key="3">
    <source>
        <dbReference type="Proteomes" id="UP000035740"/>
    </source>
</evidence>
<keyword evidence="1" id="KW-0812">Transmembrane</keyword>
<organism evidence="2 3">
    <name type="scientific">Beta vulgaris subsp. vulgaris</name>
    <name type="common">Beet</name>
    <dbReference type="NCBI Taxonomy" id="3555"/>
    <lineage>
        <taxon>Eukaryota</taxon>
        <taxon>Viridiplantae</taxon>
        <taxon>Streptophyta</taxon>
        <taxon>Embryophyta</taxon>
        <taxon>Tracheophyta</taxon>
        <taxon>Spermatophyta</taxon>
        <taxon>Magnoliopsida</taxon>
        <taxon>eudicotyledons</taxon>
        <taxon>Gunneridae</taxon>
        <taxon>Pentapetalae</taxon>
        <taxon>Caryophyllales</taxon>
        <taxon>Chenopodiaceae</taxon>
        <taxon>Betoideae</taxon>
        <taxon>Beta</taxon>
    </lineage>
</organism>
<keyword evidence="1" id="KW-1133">Transmembrane helix</keyword>
<name>A0A0J8AZN8_BETVV</name>
<evidence type="ECO:0000256" key="1">
    <source>
        <dbReference type="SAM" id="Phobius"/>
    </source>
</evidence>
<accession>A0A0J8AZN8</accession>
<sequence length="125" mass="14328">MIISTIAALYKTISDHKNSIEQQFTETKHHQFTSALASLWDYTIKDQAHANDKRHSVAAQLSQLLTDDQLQQNIRSRTTRDIIILWSRRFTGLLINLLCLFGSWVAIIYLTVQKDDLFPTLPASV</sequence>
<keyword evidence="1" id="KW-0472">Membrane</keyword>
<gene>
    <name evidence="2" type="ORF">BVRB_023410</name>
</gene>